<dbReference type="PANTHER" id="PTHR43156:SF2">
    <property type="entry name" value="STAGE II SPORULATION PROTEIN E"/>
    <property type="match status" value="1"/>
</dbReference>
<dbReference type="GO" id="GO:0016791">
    <property type="term" value="F:phosphatase activity"/>
    <property type="evidence" value="ECO:0007669"/>
    <property type="project" value="TreeGrafter"/>
</dbReference>
<evidence type="ECO:0000313" key="3">
    <source>
        <dbReference type="EMBL" id="QBD82725.1"/>
    </source>
</evidence>
<proteinExistence type="predicted"/>
<feature type="domain" description="GAF" evidence="2">
    <location>
        <begin position="39"/>
        <end position="200"/>
    </location>
</feature>
<dbReference type="KEGG" id="kbs:EPA93_44870"/>
<organism evidence="3 4">
    <name type="scientific">Ktedonosporobacter rubrisoli</name>
    <dbReference type="NCBI Taxonomy" id="2509675"/>
    <lineage>
        <taxon>Bacteria</taxon>
        <taxon>Bacillati</taxon>
        <taxon>Chloroflexota</taxon>
        <taxon>Ktedonobacteria</taxon>
        <taxon>Ktedonobacterales</taxon>
        <taxon>Ktedonosporobacteraceae</taxon>
        <taxon>Ktedonosporobacter</taxon>
    </lineage>
</organism>
<keyword evidence="4" id="KW-1185">Reference proteome</keyword>
<dbReference type="SUPFAM" id="SSF55785">
    <property type="entry name" value="PYP-like sensor domain (PAS domain)"/>
    <property type="match status" value="1"/>
</dbReference>
<dbReference type="OrthoDB" id="9813394at2"/>
<keyword evidence="1" id="KW-0378">Hydrolase</keyword>
<feature type="domain" description="GAF" evidence="2">
    <location>
        <begin position="228"/>
        <end position="394"/>
    </location>
</feature>
<dbReference type="InterPro" id="IPR035965">
    <property type="entry name" value="PAS-like_dom_sf"/>
</dbReference>
<dbReference type="RefSeq" id="WP_129893794.1">
    <property type="nucleotide sequence ID" value="NZ_CP035758.1"/>
</dbReference>
<dbReference type="InterPro" id="IPR003018">
    <property type="entry name" value="GAF"/>
</dbReference>
<evidence type="ECO:0000259" key="2">
    <source>
        <dbReference type="SMART" id="SM00065"/>
    </source>
</evidence>
<reference evidence="3 4" key="1">
    <citation type="submission" date="2019-01" db="EMBL/GenBank/DDBJ databases">
        <title>Ktedonosporobacter rubrisoli SCAWS-G2.</title>
        <authorList>
            <person name="Huang Y."/>
            <person name="Yan B."/>
        </authorList>
    </citation>
    <scope>NUCLEOTIDE SEQUENCE [LARGE SCALE GENOMIC DNA]</scope>
    <source>
        <strain evidence="3 4">SCAWS-G2</strain>
    </source>
</reference>
<dbReference type="Proteomes" id="UP000290365">
    <property type="component" value="Chromosome"/>
</dbReference>
<dbReference type="InterPro" id="IPR052016">
    <property type="entry name" value="Bact_Sigma-Reg"/>
</dbReference>
<protein>
    <submittedName>
        <fullName evidence="3">GAF domain-containing protein</fullName>
    </submittedName>
</protein>
<accession>A0A4P6K3U4</accession>
<dbReference type="SMART" id="SM00065">
    <property type="entry name" value="GAF"/>
    <property type="match status" value="2"/>
</dbReference>
<dbReference type="PANTHER" id="PTHR43156">
    <property type="entry name" value="STAGE II SPORULATION PROTEIN E-RELATED"/>
    <property type="match status" value="1"/>
</dbReference>
<evidence type="ECO:0000256" key="1">
    <source>
        <dbReference type="ARBA" id="ARBA00022801"/>
    </source>
</evidence>
<dbReference type="InterPro" id="IPR029016">
    <property type="entry name" value="GAF-like_dom_sf"/>
</dbReference>
<sequence length="499" mass="55198">MPSESPLFTGNQERLQLLNALRESELLRELSELLASSLDPTHILQILVRRTTEVCEVERCAVWLLDETRSLFLPSAYHLSAQRLSLNRKDIQAADRVWRRNPLPFNDPIIPRLFEANDLLALEDLQSVTSPTMRIIADKFLARSVLLVALIREGQPLGLMSLDNPGETCHFSAEQQQLARAIGQQAAIAIHNAHLYQQAQSERKRAERLIERAQSIYKVAMAVNSGEDLTKVLEIATEHLESGLEAVGATIALLDDDSMLTLVNTNKLSAPASQLSNFTPFLSDLPHCQEAILQSSSLFITGDQMEEGEKACFQQLGMENVIIVPLIVGARSQNGYQFATGKLSHEEARCVGFAFANYPRSRRQISAGQYAYARDIAAQCALAIEKARILSEVEQAAALATEHANTLEAVFNAMSEGITVLNQEGQIIMSNRTASHFVDMPVKTKEPLSAFLQRHPIYTLHGQLIPPEDFPLARALRGAHIRGNASSPGEPTTQNVRLK</sequence>
<gene>
    <name evidence="3" type="ORF">EPA93_44870</name>
</gene>
<dbReference type="Gene3D" id="3.30.450.20">
    <property type="entry name" value="PAS domain"/>
    <property type="match status" value="1"/>
</dbReference>
<name>A0A4P6K3U4_KTERU</name>
<dbReference type="Pfam" id="PF01590">
    <property type="entry name" value="GAF"/>
    <property type="match status" value="1"/>
</dbReference>
<dbReference type="Gene3D" id="3.30.450.40">
    <property type="match status" value="2"/>
</dbReference>
<evidence type="ECO:0000313" key="4">
    <source>
        <dbReference type="Proteomes" id="UP000290365"/>
    </source>
</evidence>
<dbReference type="AlphaFoldDB" id="A0A4P6K3U4"/>
<dbReference type="EMBL" id="CP035758">
    <property type="protein sequence ID" value="QBD82725.1"/>
    <property type="molecule type" value="Genomic_DNA"/>
</dbReference>
<dbReference type="SUPFAM" id="SSF55781">
    <property type="entry name" value="GAF domain-like"/>
    <property type="match status" value="2"/>
</dbReference>